<keyword evidence="5" id="KW-1185">Reference proteome</keyword>
<comment type="similarity">
    <text evidence="1 2">Belongs to the anti-sigma-factor antagonist family.</text>
</comment>
<protein>
    <recommendedName>
        <fullName evidence="2">Anti-sigma factor antagonist</fullName>
    </recommendedName>
</protein>
<dbReference type="PROSITE" id="PS50801">
    <property type="entry name" value="STAS"/>
    <property type="match status" value="1"/>
</dbReference>
<feature type="domain" description="STAS" evidence="3">
    <location>
        <begin position="15"/>
        <end position="114"/>
    </location>
</feature>
<dbReference type="AlphaFoldDB" id="A0A2H3KTB1"/>
<dbReference type="SUPFAM" id="SSF52091">
    <property type="entry name" value="SpoIIaa-like"/>
    <property type="match status" value="1"/>
</dbReference>
<evidence type="ECO:0000259" key="3">
    <source>
        <dbReference type="PROSITE" id="PS50801"/>
    </source>
</evidence>
<dbReference type="CDD" id="cd07043">
    <property type="entry name" value="STAS_anti-anti-sigma_factors"/>
    <property type="match status" value="1"/>
</dbReference>
<dbReference type="OrthoDB" id="9793697at2"/>
<organism evidence="4 5">
    <name type="scientific">Candidatus Chloroploca asiatica</name>
    <dbReference type="NCBI Taxonomy" id="1506545"/>
    <lineage>
        <taxon>Bacteria</taxon>
        <taxon>Bacillati</taxon>
        <taxon>Chloroflexota</taxon>
        <taxon>Chloroflexia</taxon>
        <taxon>Chloroflexales</taxon>
        <taxon>Chloroflexineae</taxon>
        <taxon>Oscillochloridaceae</taxon>
        <taxon>Candidatus Chloroploca</taxon>
    </lineage>
</organism>
<dbReference type="InterPro" id="IPR002645">
    <property type="entry name" value="STAS_dom"/>
</dbReference>
<gene>
    <name evidence="4" type="ORF">A9Q02_19295</name>
</gene>
<dbReference type="InterPro" id="IPR003658">
    <property type="entry name" value="Anti-sigma_ant"/>
</dbReference>
<sequence length="114" mass="12539">MAMNLNLKEHIVRTVVVAPTERIDAFSAPGLRAALDQQLADGAKRFVLDLSNVPFLDSAGMAVLVSLLKRARERGGDVRLVWPTEEAARRIIKLTKFDRVFSMADTAEAALADF</sequence>
<accession>A0A2H3KTB1</accession>
<dbReference type="EMBL" id="LYXE01000165">
    <property type="protein sequence ID" value="PDV97102.1"/>
    <property type="molecule type" value="Genomic_DNA"/>
</dbReference>
<dbReference type="GO" id="GO:0043856">
    <property type="term" value="F:anti-sigma factor antagonist activity"/>
    <property type="evidence" value="ECO:0007669"/>
    <property type="project" value="InterPro"/>
</dbReference>
<reference evidence="4 5" key="1">
    <citation type="submission" date="2016-05" db="EMBL/GenBank/DDBJ databases">
        <authorList>
            <person name="Lavstsen T."/>
            <person name="Jespersen J.S."/>
        </authorList>
    </citation>
    <scope>NUCLEOTIDE SEQUENCE [LARGE SCALE GENOMIC DNA]</scope>
    <source>
        <strain evidence="4 5">B7-9</strain>
    </source>
</reference>
<dbReference type="Gene3D" id="3.30.750.24">
    <property type="entry name" value="STAS domain"/>
    <property type="match status" value="1"/>
</dbReference>
<evidence type="ECO:0000313" key="4">
    <source>
        <dbReference type="EMBL" id="PDV97102.1"/>
    </source>
</evidence>
<evidence type="ECO:0000256" key="1">
    <source>
        <dbReference type="ARBA" id="ARBA00009013"/>
    </source>
</evidence>
<name>A0A2H3KTB1_9CHLR</name>
<dbReference type="PANTHER" id="PTHR33495">
    <property type="entry name" value="ANTI-SIGMA FACTOR ANTAGONIST TM_1081-RELATED-RELATED"/>
    <property type="match status" value="1"/>
</dbReference>
<dbReference type="NCBIfam" id="TIGR00377">
    <property type="entry name" value="ant_ant_sig"/>
    <property type="match status" value="1"/>
</dbReference>
<dbReference type="PANTHER" id="PTHR33495:SF2">
    <property type="entry name" value="ANTI-SIGMA FACTOR ANTAGONIST TM_1081-RELATED"/>
    <property type="match status" value="1"/>
</dbReference>
<comment type="caution">
    <text evidence="4">The sequence shown here is derived from an EMBL/GenBank/DDBJ whole genome shotgun (WGS) entry which is preliminary data.</text>
</comment>
<dbReference type="Proteomes" id="UP000220922">
    <property type="component" value="Unassembled WGS sequence"/>
</dbReference>
<dbReference type="Pfam" id="PF01740">
    <property type="entry name" value="STAS"/>
    <property type="match status" value="1"/>
</dbReference>
<evidence type="ECO:0000313" key="5">
    <source>
        <dbReference type="Proteomes" id="UP000220922"/>
    </source>
</evidence>
<evidence type="ECO:0000256" key="2">
    <source>
        <dbReference type="RuleBase" id="RU003749"/>
    </source>
</evidence>
<proteinExistence type="inferred from homology"/>
<dbReference type="InterPro" id="IPR036513">
    <property type="entry name" value="STAS_dom_sf"/>
</dbReference>